<organism evidence="2 3">
    <name type="scientific">Halobellus rubicundus</name>
    <dbReference type="NCBI Taxonomy" id="2996466"/>
    <lineage>
        <taxon>Archaea</taxon>
        <taxon>Methanobacteriati</taxon>
        <taxon>Methanobacteriota</taxon>
        <taxon>Stenosarchaea group</taxon>
        <taxon>Halobacteria</taxon>
        <taxon>Halobacteriales</taxon>
        <taxon>Haloferacaceae</taxon>
        <taxon>Halobellus</taxon>
    </lineage>
</organism>
<keyword evidence="3" id="KW-1185">Reference proteome</keyword>
<comment type="caution">
    <text evidence="2">The sequence shown here is derived from an EMBL/GenBank/DDBJ whole genome shotgun (WGS) entry which is preliminary data.</text>
</comment>
<name>A0ABD5MG82_9EURY</name>
<dbReference type="AlphaFoldDB" id="A0ABD5MG82"/>
<protein>
    <submittedName>
        <fullName evidence="2">VOC family protein</fullName>
    </submittedName>
</protein>
<evidence type="ECO:0000313" key="3">
    <source>
        <dbReference type="Proteomes" id="UP001570511"/>
    </source>
</evidence>
<dbReference type="PANTHER" id="PTHR43279">
    <property type="entry name" value="CATECHOL-2,3-DIOXYGENASE"/>
    <property type="match status" value="1"/>
</dbReference>
<reference evidence="2 3" key="1">
    <citation type="submission" date="2024-08" db="EMBL/GenBank/DDBJ databases">
        <title>Halobellus sp. MBLA0158 whole genome sequence.</title>
        <authorList>
            <person name="Hwang C.Y."/>
            <person name="Cho E.-S."/>
            <person name="Seo M.-J."/>
        </authorList>
    </citation>
    <scope>NUCLEOTIDE SEQUENCE [LARGE SCALE GENOMIC DNA]</scope>
    <source>
        <strain evidence="2 3">MBLA0158</strain>
    </source>
</reference>
<dbReference type="PROSITE" id="PS51819">
    <property type="entry name" value="VOC"/>
    <property type="match status" value="2"/>
</dbReference>
<evidence type="ECO:0000259" key="1">
    <source>
        <dbReference type="PROSITE" id="PS51819"/>
    </source>
</evidence>
<accession>A0ABD5MG82</accession>
<feature type="domain" description="VOC" evidence="1">
    <location>
        <begin position="171"/>
        <end position="282"/>
    </location>
</feature>
<evidence type="ECO:0000313" key="2">
    <source>
        <dbReference type="EMBL" id="MFA1611594.1"/>
    </source>
</evidence>
<dbReference type="Proteomes" id="UP001570511">
    <property type="component" value="Unassembled WGS sequence"/>
</dbReference>
<dbReference type="InterPro" id="IPR037523">
    <property type="entry name" value="VOC_core"/>
</dbReference>
<dbReference type="InterPro" id="IPR029068">
    <property type="entry name" value="Glyas_Bleomycin-R_OHBP_Dase"/>
</dbReference>
<dbReference type="PANTHER" id="PTHR43279:SF1">
    <property type="entry name" value="CATECHOL-2,3-DIOXYGENASE"/>
    <property type="match status" value="1"/>
</dbReference>
<dbReference type="InterPro" id="IPR004360">
    <property type="entry name" value="Glyas_Fos-R_dOase_dom"/>
</dbReference>
<feature type="domain" description="VOC" evidence="1">
    <location>
        <begin position="15"/>
        <end position="130"/>
    </location>
</feature>
<dbReference type="EMBL" id="JBGNYA010000001">
    <property type="protein sequence ID" value="MFA1611594.1"/>
    <property type="molecule type" value="Genomic_DNA"/>
</dbReference>
<dbReference type="Gene3D" id="3.10.180.10">
    <property type="entry name" value="2,3-Dihydroxybiphenyl 1,2-Dioxygenase, domain 1"/>
    <property type="match status" value="2"/>
</dbReference>
<dbReference type="RefSeq" id="WP_372389915.1">
    <property type="nucleotide sequence ID" value="NZ_JBGNYA010000001.1"/>
</dbReference>
<dbReference type="Pfam" id="PF00903">
    <property type="entry name" value="Glyoxalase"/>
    <property type="match status" value="2"/>
</dbReference>
<gene>
    <name evidence="2" type="ORF">OS889_11340</name>
</gene>
<dbReference type="SUPFAM" id="SSF54593">
    <property type="entry name" value="Glyoxalase/Bleomycin resistance protein/Dihydroxybiphenyl dioxygenase"/>
    <property type="match status" value="2"/>
</dbReference>
<proteinExistence type="predicted"/>
<sequence>MTADAPDTPLPDETRLGRVALRVEDLDEMTAFYRRVVGLDVLERSDAAATLGAGDDPVLRLVRDAAAAPRDRSQAGLFHSAFRVPSRTALGAALERVRERWTLSGASDHDVSEALYLSDPEDNGVEIYRDRPREAWPRSADGTAEMGTYPLDLESLAEASDGAADAPTGTDLGHVHLEATSLPDARSFYVDALGFGVQVEDRGALFLAAGDYHHHVGVNTWNRRTSPAGGRGLSWFEIVVPDTETLVAVRDRLADAGVESREIDRGIEVRDPDDVAVRLRAE</sequence>